<dbReference type="Gene3D" id="2.40.50.150">
    <property type="match status" value="1"/>
</dbReference>
<feature type="domain" description="DNA-directed RNA polymerase subunit 2 hybrid-binding" evidence="7">
    <location>
        <begin position="649"/>
        <end position="1078"/>
    </location>
</feature>
<dbReference type="Pfam" id="PF10385">
    <property type="entry name" value="RNA_pol_Rpb2_45"/>
    <property type="match status" value="1"/>
</dbReference>
<comment type="catalytic activity">
    <reaction evidence="6">
        <text>RNA(n) + a ribonucleoside 5'-triphosphate = RNA(n+1) + diphosphate</text>
        <dbReference type="Rhea" id="RHEA:21248"/>
        <dbReference type="Rhea" id="RHEA-COMP:14527"/>
        <dbReference type="Rhea" id="RHEA-COMP:17342"/>
        <dbReference type="ChEBI" id="CHEBI:33019"/>
        <dbReference type="ChEBI" id="CHEBI:61557"/>
        <dbReference type="ChEBI" id="CHEBI:140395"/>
        <dbReference type="EC" id="2.7.7.6"/>
    </reaction>
</comment>
<dbReference type="Gene3D" id="3.90.1800.10">
    <property type="entry name" value="RNA polymerase alpha subunit dimerisation domain"/>
    <property type="match status" value="1"/>
</dbReference>
<evidence type="ECO:0000259" key="8">
    <source>
        <dbReference type="Pfam" id="PF04560"/>
    </source>
</evidence>
<evidence type="ECO:0000259" key="9">
    <source>
        <dbReference type="Pfam" id="PF04561"/>
    </source>
</evidence>
<feature type="domain" description="RNA polymerase Rpb2" evidence="8">
    <location>
        <begin position="1080"/>
        <end position="1154"/>
    </location>
</feature>
<evidence type="ECO:0000256" key="6">
    <source>
        <dbReference type="ARBA" id="ARBA00048552"/>
    </source>
</evidence>
<dbReference type="Pfam" id="PF04560">
    <property type="entry name" value="RNA_pol_Rpb2_7"/>
    <property type="match status" value="1"/>
</dbReference>
<feature type="domain" description="RNA polymerase Rpb2" evidence="11">
    <location>
        <begin position="422"/>
        <end position="490"/>
    </location>
</feature>
<gene>
    <name evidence="13" type="ORF">METZ01_LOCUS42258</name>
</gene>
<dbReference type="InterPro" id="IPR037033">
    <property type="entry name" value="DNA-dir_RNAP_su2_hyb_sf"/>
</dbReference>
<dbReference type="InterPro" id="IPR007120">
    <property type="entry name" value="DNA-dir_RNAP_su2_dom"/>
</dbReference>
<dbReference type="Pfam" id="PF04563">
    <property type="entry name" value="RNA_pol_Rpb2_1"/>
    <property type="match status" value="1"/>
</dbReference>
<dbReference type="PANTHER" id="PTHR20856">
    <property type="entry name" value="DNA-DIRECTED RNA POLYMERASE I SUBUNIT 2"/>
    <property type="match status" value="1"/>
</dbReference>
<dbReference type="AlphaFoldDB" id="A0A381RDZ0"/>
<dbReference type="InterPro" id="IPR007642">
    <property type="entry name" value="RNA_pol_Rpb2_2"/>
</dbReference>
<dbReference type="Pfam" id="PF00562">
    <property type="entry name" value="RNA_pol_Rpb2_6"/>
    <property type="match status" value="1"/>
</dbReference>
<keyword evidence="2" id="KW-0240">DNA-directed RNA polymerase</keyword>
<dbReference type="InterPro" id="IPR019462">
    <property type="entry name" value="DNA-dir_RNA_pol_bsu_external_1"/>
</dbReference>
<evidence type="ECO:0000256" key="5">
    <source>
        <dbReference type="ARBA" id="ARBA00023163"/>
    </source>
</evidence>
<evidence type="ECO:0000256" key="2">
    <source>
        <dbReference type="ARBA" id="ARBA00022478"/>
    </source>
</evidence>
<dbReference type="HAMAP" id="MF_01321">
    <property type="entry name" value="RNApol_bact_RpoB"/>
    <property type="match status" value="1"/>
</dbReference>
<dbReference type="EC" id="2.7.7.6" evidence="1"/>
<organism evidence="13">
    <name type="scientific">marine metagenome</name>
    <dbReference type="NCBI Taxonomy" id="408172"/>
    <lineage>
        <taxon>unclassified sequences</taxon>
        <taxon>metagenomes</taxon>
        <taxon>ecological metagenomes</taxon>
    </lineage>
</organism>
<dbReference type="Pfam" id="PF04561">
    <property type="entry name" value="RNA_pol_Rpb2_2"/>
    <property type="match status" value="1"/>
</dbReference>
<dbReference type="GO" id="GO:0003677">
    <property type="term" value="F:DNA binding"/>
    <property type="evidence" value="ECO:0007669"/>
    <property type="project" value="InterPro"/>
</dbReference>
<dbReference type="Gene3D" id="3.90.1110.10">
    <property type="entry name" value="RNA polymerase Rpb2, domain 2"/>
    <property type="match status" value="1"/>
</dbReference>
<dbReference type="InterPro" id="IPR042107">
    <property type="entry name" value="DNA-dir_RNA_pol_bsu_ext_1_sf"/>
</dbReference>
<dbReference type="GO" id="GO:0003899">
    <property type="term" value="F:DNA-directed RNA polymerase activity"/>
    <property type="evidence" value="ECO:0007669"/>
    <property type="project" value="UniProtKB-EC"/>
</dbReference>
<evidence type="ECO:0000313" key="13">
    <source>
        <dbReference type="EMBL" id="SUZ89404.1"/>
    </source>
</evidence>
<feature type="domain" description="DNA-directed RNA polymerase beta subunit external 1" evidence="12">
    <location>
        <begin position="500"/>
        <end position="547"/>
    </location>
</feature>
<feature type="domain" description="RNA polymerase beta subunit protrusion" evidence="10">
    <location>
        <begin position="77"/>
        <end position="408"/>
    </location>
</feature>
<protein>
    <recommendedName>
        <fullName evidence="1">DNA-directed RNA polymerase</fullName>
        <ecNumber evidence="1">2.7.7.6</ecNumber>
    </recommendedName>
</protein>
<accession>A0A381RDZ0</accession>
<feature type="domain" description="RNA polymerase Rpb2" evidence="9">
    <location>
        <begin position="141"/>
        <end position="363"/>
    </location>
</feature>
<dbReference type="Gene3D" id="3.90.1100.10">
    <property type="match status" value="1"/>
</dbReference>
<evidence type="ECO:0000259" key="11">
    <source>
        <dbReference type="Pfam" id="PF04565"/>
    </source>
</evidence>
<dbReference type="GO" id="GO:0000428">
    <property type="term" value="C:DNA-directed RNA polymerase complex"/>
    <property type="evidence" value="ECO:0007669"/>
    <property type="project" value="UniProtKB-KW"/>
</dbReference>
<dbReference type="InterPro" id="IPR014724">
    <property type="entry name" value="RNA_pol_RPB2_OB-fold"/>
</dbReference>
<proteinExistence type="inferred from homology"/>
<reference evidence="13" key="1">
    <citation type="submission" date="2018-05" db="EMBL/GenBank/DDBJ databases">
        <authorList>
            <person name="Lanie J.A."/>
            <person name="Ng W.-L."/>
            <person name="Kazmierczak K.M."/>
            <person name="Andrzejewski T.M."/>
            <person name="Davidsen T.M."/>
            <person name="Wayne K.J."/>
            <person name="Tettelin H."/>
            <person name="Glass J.I."/>
            <person name="Rusch D."/>
            <person name="Podicherti R."/>
            <person name="Tsui H.-C.T."/>
            <person name="Winkler M.E."/>
        </authorList>
    </citation>
    <scope>NUCLEOTIDE SEQUENCE</scope>
</reference>
<evidence type="ECO:0000259" key="10">
    <source>
        <dbReference type="Pfam" id="PF04563"/>
    </source>
</evidence>
<evidence type="ECO:0000256" key="1">
    <source>
        <dbReference type="ARBA" id="ARBA00012418"/>
    </source>
</evidence>
<dbReference type="Gene3D" id="2.40.50.100">
    <property type="match status" value="1"/>
</dbReference>
<dbReference type="NCBIfam" id="TIGR02013">
    <property type="entry name" value="rpoB"/>
    <property type="match status" value="1"/>
</dbReference>
<dbReference type="Gene3D" id="2.30.150.10">
    <property type="entry name" value="DNA-directed RNA polymerase, beta subunit, external 1 domain"/>
    <property type="match status" value="1"/>
</dbReference>
<evidence type="ECO:0000259" key="7">
    <source>
        <dbReference type="Pfam" id="PF00562"/>
    </source>
</evidence>
<dbReference type="Gene3D" id="2.40.270.10">
    <property type="entry name" value="DNA-directed RNA polymerase, subunit 2, domain 6"/>
    <property type="match status" value="1"/>
</dbReference>
<keyword evidence="5" id="KW-0804">Transcription</keyword>
<dbReference type="InterPro" id="IPR015712">
    <property type="entry name" value="DNA-dir_RNA_pol_su2"/>
</dbReference>
<name>A0A381RDZ0_9ZZZZ</name>
<dbReference type="InterPro" id="IPR007645">
    <property type="entry name" value="RNA_pol_Rpb2_3"/>
</dbReference>
<dbReference type="InterPro" id="IPR007644">
    <property type="entry name" value="RNA_pol_bsu_protrusion"/>
</dbReference>
<dbReference type="CDD" id="cd00653">
    <property type="entry name" value="RNA_pol_B_RPB2"/>
    <property type="match status" value="1"/>
</dbReference>
<dbReference type="InterPro" id="IPR037034">
    <property type="entry name" value="RNA_pol_Rpb2_2_sf"/>
</dbReference>
<dbReference type="SUPFAM" id="SSF64484">
    <property type="entry name" value="beta and beta-prime subunits of DNA dependent RNA-polymerase"/>
    <property type="match status" value="1"/>
</dbReference>
<dbReference type="GO" id="GO:0006351">
    <property type="term" value="P:DNA-templated transcription"/>
    <property type="evidence" value="ECO:0007669"/>
    <property type="project" value="InterPro"/>
</dbReference>
<keyword evidence="3" id="KW-0808">Transferase</keyword>
<sequence length="1199" mass="134112">MSPRAARERYSFGNLEEVLPLPDLIDVQKKSFDRFLAVGMAETFADISPITDFTGNLELEFEFDSEDEDLRGPPKFSENECKEKDHTYSDQIFVRARFMNRNTGEIKEQTVFMGDFPKMTDKGTFIINGTERVIVSQLVRSPGVIFQPGERYRLRNMQKHQLVTGTIHPYRGEWIEFDVEHKPGKDVTAGARIARKRRLSIFTLLRALGYDEISHPGFLERFVEHFDFLEGQWESERGKWAREEDTPIAPTQEAALIEIYKRARPGEPPTPEAAANYFNNAYFEERRYSLSKVGRYKLNKKLSSEIEKLEKLFGLKLERPGKDSQVLTRSEVLAAISYLLHLANAEPGYRLDDQDHFANRRIRSVGELIQNQVRIGLSRMERVVRERMTTQDVEAITPTTLINTRPVTAAIKEFFGTSQLSQFMDQVNPLSGLTHRRRLSALGPGGLSRERAGFEVRDVHFSHYGRMCPIETPEGPNIGLIGGLATFARVNEFGFIESPYRVVKKGKVTDEIRYLTADEEEEFVVAQANAPLTDKKTFRNPRVLVRKSPQGASLADLKLQMERDTYFAATTEISYVPADEVDMMDVSPKQIVSVATALIPFLEHDDANRALMGANMQRQAVPLLRSEAAYVGTGIERRAAADAADVILADEAGVVSEVTGTSITVEYNKAGTVSHELLKFERSNQDTCINQKPLVREGDKVKKGAVLADGPSTDQGELALGKNLLVAYMSWEGYNFEDAIIISERLVKDDVLTSIHIHEHEIDARDTKLGPEEITRDIPNVADDVLGDLDERGVVRVGAEVGPGDVLVGKVTPKGETELTPEERLLRAIFGEKAREVRDTSLKVPHGERGIVTDVRVLQRDDDEELPPGVNELVRVYVAQKRKISVGDKLAGRHGNKGVISKILPVEEMPYLADGTPIDIILSPLGVPSRMNVGQVLEAHLGYAARWGWEQDGQLVGDEPVSNTERKTRPRTEPSVFVATPVFDGAAWDETEKAGDHPTIQMTLENLRPEASSGERMMTPAGKAVLYDGRSGEPYDQSIMVGYSYILKLAHLVDDKIHARSTGPYSMITQQPLGGKAQFGGQRFGEMEVWALEAYGAAYLLQELLTVKSDDTLGRVQVYEAIVKGKNIPEPGIPESFKVLIKEMQALCLNVEVISLNGDEIDMQGLDEDVFRAEESLGIDISRPERGTDEEDQLRRQRV</sequence>
<dbReference type="GO" id="GO:0032549">
    <property type="term" value="F:ribonucleoside binding"/>
    <property type="evidence" value="ECO:0007669"/>
    <property type="project" value="InterPro"/>
</dbReference>
<dbReference type="PROSITE" id="PS01166">
    <property type="entry name" value="RNA_POL_BETA"/>
    <property type="match status" value="1"/>
</dbReference>
<dbReference type="InterPro" id="IPR007641">
    <property type="entry name" value="RNA_pol_Rpb2_7"/>
</dbReference>
<dbReference type="EMBL" id="UINC01001816">
    <property type="protein sequence ID" value="SUZ89404.1"/>
    <property type="molecule type" value="Genomic_DNA"/>
</dbReference>
<dbReference type="InterPro" id="IPR007121">
    <property type="entry name" value="RNA_pol_bsu_CS"/>
</dbReference>
<dbReference type="InterPro" id="IPR010243">
    <property type="entry name" value="RNA_pol_bsu_bac"/>
</dbReference>
<dbReference type="Pfam" id="PF04565">
    <property type="entry name" value="RNA_pol_Rpb2_3"/>
    <property type="match status" value="1"/>
</dbReference>
<evidence type="ECO:0000256" key="4">
    <source>
        <dbReference type="ARBA" id="ARBA00022695"/>
    </source>
</evidence>
<evidence type="ECO:0000259" key="12">
    <source>
        <dbReference type="Pfam" id="PF10385"/>
    </source>
</evidence>
<dbReference type="NCBIfam" id="NF001616">
    <property type="entry name" value="PRK00405.1"/>
    <property type="match status" value="1"/>
</dbReference>
<keyword evidence="4" id="KW-0548">Nucleotidyltransferase</keyword>
<evidence type="ECO:0000256" key="3">
    <source>
        <dbReference type="ARBA" id="ARBA00022679"/>
    </source>
</evidence>